<dbReference type="Gene3D" id="1.20.120.910">
    <property type="entry name" value="DksA, coiled-coil domain"/>
    <property type="match status" value="1"/>
</dbReference>
<dbReference type="Proteomes" id="UP000494363">
    <property type="component" value="Unassembled WGS sequence"/>
</dbReference>
<name>A0A6J5F420_9BURK</name>
<sequence length="131" mass="14203">MKPLIKTQKARLGALLNQQEAAARSILDRAVGQRNGEPRDEPAIPDSGDADQAYAEQVIDKDLALAEHSARVLESVAKARSRLGANTYGVCVGCCADIAFERLIACPTATRCERCQTLYEHTHEGLSHPSM</sequence>
<organism evidence="3 4">
    <name type="scientific">Paraburkholderia humisilvae</name>
    <dbReference type="NCBI Taxonomy" id="627669"/>
    <lineage>
        <taxon>Bacteria</taxon>
        <taxon>Pseudomonadati</taxon>
        <taxon>Pseudomonadota</taxon>
        <taxon>Betaproteobacteria</taxon>
        <taxon>Burkholderiales</taxon>
        <taxon>Burkholderiaceae</taxon>
        <taxon>Paraburkholderia</taxon>
    </lineage>
</organism>
<dbReference type="PANTHER" id="PTHR33823">
    <property type="entry name" value="RNA POLYMERASE-BINDING TRANSCRIPTION FACTOR DKSA-RELATED"/>
    <property type="match status" value="1"/>
</dbReference>
<evidence type="ECO:0000256" key="1">
    <source>
        <dbReference type="PROSITE-ProRule" id="PRU00510"/>
    </source>
</evidence>
<evidence type="ECO:0000313" key="3">
    <source>
        <dbReference type="EMBL" id="CAB3772322.1"/>
    </source>
</evidence>
<reference evidence="3 4" key="1">
    <citation type="submission" date="2020-04" db="EMBL/GenBank/DDBJ databases">
        <authorList>
            <person name="De Canck E."/>
        </authorList>
    </citation>
    <scope>NUCLEOTIDE SEQUENCE [LARGE SCALE GENOMIC DNA]</scope>
    <source>
        <strain evidence="3 4">LMG 29542</strain>
    </source>
</reference>
<protein>
    <submittedName>
        <fullName evidence="3">RNA polymerase-binding transcription factor DksA</fullName>
    </submittedName>
</protein>
<dbReference type="EMBL" id="CADIKH010000058">
    <property type="protein sequence ID" value="CAB3772322.1"/>
    <property type="molecule type" value="Genomic_DNA"/>
</dbReference>
<dbReference type="AlphaFoldDB" id="A0A6J5F420"/>
<keyword evidence="4" id="KW-1185">Reference proteome</keyword>
<dbReference type="PANTHER" id="PTHR33823:SF4">
    <property type="entry name" value="GENERAL STRESS PROTEIN 16O"/>
    <property type="match status" value="1"/>
</dbReference>
<accession>A0A6J5F420</accession>
<evidence type="ECO:0000313" key="4">
    <source>
        <dbReference type="Proteomes" id="UP000494363"/>
    </source>
</evidence>
<gene>
    <name evidence="3" type="primary">dksA_2</name>
    <name evidence="3" type="ORF">LMG29542_06852</name>
</gene>
<evidence type="ECO:0000256" key="2">
    <source>
        <dbReference type="SAM" id="MobiDB-lite"/>
    </source>
</evidence>
<dbReference type="SUPFAM" id="SSF57716">
    <property type="entry name" value="Glucocorticoid receptor-like (DNA-binding domain)"/>
    <property type="match status" value="1"/>
</dbReference>
<feature type="region of interest" description="Disordered" evidence="2">
    <location>
        <begin position="29"/>
        <end position="50"/>
    </location>
</feature>
<dbReference type="RefSeq" id="WP_175232232.1">
    <property type="nucleotide sequence ID" value="NZ_CADIKH010000058.1"/>
</dbReference>
<dbReference type="PROSITE" id="PS51128">
    <property type="entry name" value="ZF_DKSA_2"/>
    <property type="match status" value="1"/>
</dbReference>
<feature type="zinc finger region" description="dksA C4-type" evidence="1">
    <location>
        <begin position="91"/>
        <end position="115"/>
    </location>
</feature>
<proteinExistence type="predicted"/>